<dbReference type="Proteomes" id="UP001189122">
    <property type="component" value="Unassembled WGS sequence"/>
</dbReference>
<comment type="caution">
    <text evidence="1">The sequence shown here is derived from an EMBL/GenBank/DDBJ whole genome shotgun (WGS) entry which is preliminary data.</text>
</comment>
<keyword evidence="2" id="KW-1185">Reference proteome</keyword>
<accession>A0ABN7ED01</accession>
<evidence type="ECO:0000313" key="1">
    <source>
        <dbReference type="EMBL" id="CAA6675787.1"/>
    </source>
</evidence>
<proteinExistence type="predicted"/>
<gene>
    <name evidence="1" type="ORF">SI7747_UN022129</name>
</gene>
<sequence>MMNMNMNCGTPISTPWWCSYCEAVSSFPSRR</sequence>
<reference evidence="2" key="1">
    <citation type="journal article" date="2020" name="Sci. Rep.">
        <title>Chromosome-scale genome assembly for the duckweed Spirodela intermedia, integrating cytogenetic maps, PacBio and Oxford Nanopore libraries.</title>
        <authorList>
            <person name="Hoang P.T.N."/>
            <person name="Fiebig A."/>
            <person name="Novak P."/>
            <person name="Macas J."/>
            <person name="Cao H.X."/>
            <person name="Stepanenko A."/>
            <person name="Chen G."/>
            <person name="Borisjuk N."/>
            <person name="Scholz U."/>
            <person name="Schubert I."/>
        </authorList>
    </citation>
    <scope>NUCLEOTIDE SEQUENCE [LARGE SCALE GENOMIC DNA]</scope>
</reference>
<name>A0ABN7ED01_SPIIN</name>
<organism evidence="1 2">
    <name type="scientific">Spirodela intermedia</name>
    <name type="common">Intermediate duckweed</name>
    <dbReference type="NCBI Taxonomy" id="51605"/>
    <lineage>
        <taxon>Eukaryota</taxon>
        <taxon>Viridiplantae</taxon>
        <taxon>Streptophyta</taxon>
        <taxon>Embryophyta</taxon>
        <taxon>Tracheophyta</taxon>
        <taxon>Spermatophyta</taxon>
        <taxon>Magnoliopsida</taxon>
        <taxon>Liliopsida</taxon>
        <taxon>Araceae</taxon>
        <taxon>Lemnoideae</taxon>
        <taxon>Spirodela</taxon>
    </lineage>
</organism>
<protein>
    <submittedName>
        <fullName evidence="1">Uncharacterized protein</fullName>
    </submittedName>
</protein>
<evidence type="ECO:0000313" key="2">
    <source>
        <dbReference type="Proteomes" id="UP001189122"/>
    </source>
</evidence>
<dbReference type="EMBL" id="CACRZD030000403">
    <property type="protein sequence ID" value="CAA6675787.1"/>
    <property type="molecule type" value="Genomic_DNA"/>
</dbReference>